<keyword evidence="3" id="KW-0560">Oxidoreductase</keyword>
<dbReference type="STRING" id="224129.A0A1W4WRR8"/>
<keyword evidence="8" id="KW-1185">Reference proteome</keyword>
<dbReference type="AlphaFoldDB" id="A0A1W4WRR8"/>
<dbReference type="GO" id="GO:0016491">
    <property type="term" value="F:oxidoreductase activity"/>
    <property type="evidence" value="ECO:0007669"/>
    <property type="project" value="UniProtKB-KW"/>
</dbReference>
<dbReference type="InterPro" id="IPR036812">
    <property type="entry name" value="NAD(P)_OxRdtase_dom_sf"/>
</dbReference>
<comment type="similarity">
    <text evidence="1">Belongs to the aldo/keto reductase family.</text>
</comment>
<feature type="binding site" evidence="5">
    <location>
        <position position="116"/>
    </location>
    <ligand>
        <name>substrate</name>
    </ligand>
</feature>
<dbReference type="RefSeq" id="XP_018326604.1">
    <property type="nucleotide sequence ID" value="XM_018471102.2"/>
</dbReference>
<dbReference type="KEGG" id="apln:108737915"/>
<dbReference type="OrthoDB" id="416253at2759"/>
<dbReference type="RefSeq" id="XP_018326603.1">
    <property type="nucleotide sequence ID" value="XM_018471101.2"/>
</dbReference>
<dbReference type="PIRSF" id="PIRSF000097">
    <property type="entry name" value="AKR"/>
    <property type="match status" value="1"/>
</dbReference>
<dbReference type="PROSITE" id="PS00798">
    <property type="entry name" value="ALDOKETO_REDUCTASE_1"/>
    <property type="match status" value="1"/>
</dbReference>
<reference evidence="9 10" key="1">
    <citation type="submission" date="2025-04" db="UniProtKB">
        <authorList>
            <consortium name="RefSeq"/>
        </authorList>
    </citation>
    <scope>IDENTIFICATION</scope>
    <source>
        <tissue evidence="9 10">Entire body</tissue>
    </source>
</reference>
<dbReference type="InterPro" id="IPR023210">
    <property type="entry name" value="NADP_OxRdtase_dom"/>
</dbReference>
<evidence type="ECO:0000256" key="5">
    <source>
        <dbReference type="PIRSR" id="PIRSR000097-2"/>
    </source>
</evidence>
<evidence type="ECO:0000313" key="10">
    <source>
        <dbReference type="RefSeq" id="XP_018326604.1"/>
    </source>
</evidence>
<proteinExistence type="inferred from homology"/>
<name>A0A1W4WRR8_AGRPL</name>
<evidence type="ECO:0000256" key="3">
    <source>
        <dbReference type="ARBA" id="ARBA00023002"/>
    </source>
</evidence>
<dbReference type="InterPro" id="IPR018170">
    <property type="entry name" value="Aldo/ket_reductase_CS"/>
</dbReference>
<evidence type="ECO:0000256" key="4">
    <source>
        <dbReference type="PIRSR" id="PIRSR000097-1"/>
    </source>
</evidence>
<dbReference type="FunFam" id="3.20.20.100:FF:000006">
    <property type="entry name" value="Aldo-keto reductase family 1 member A1"/>
    <property type="match status" value="1"/>
</dbReference>
<dbReference type="PROSITE" id="PS00063">
    <property type="entry name" value="ALDOKETO_REDUCTASE_3"/>
    <property type="match status" value="1"/>
</dbReference>
<evidence type="ECO:0000259" key="7">
    <source>
        <dbReference type="Pfam" id="PF00248"/>
    </source>
</evidence>
<feature type="active site" description="Proton donor" evidence="4">
    <location>
        <position position="54"/>
    </location>
</feature>
<dbReference type="PRINTS" id="PR00069">
    <property type="entry name" value="ALDKETRDTASE"/>
</dbReference>
<dbReference type="SUPFAM" id="SSF51430">
    <property type="entry name" value="NAD(P)-linked oxidoreductase"/>
    <property type="match status" value="1"/>
</dbReference>
<feature type="site" description="Lowers pKa of active site Tyr" evidence="6">
    <location>
        <position position="83"/>
    </location>
</feature>
<dbReference type="Pfam" id="PF00248">
    <property type="entry name" value="Aldo_ket_red"/>
    <property type="match status" value="1"/>
</dbReference>
<keyword evidence="2" id="KW-0521">NADP</keyword>
<dbReference type="PROSITE" id="PS00062">
    <property type="entry name" value="ALDOKETO_REDUCTASE_2"/>
    <property type="match status" value="1"/>
</dbReference>
<dbReference type="GeneID" id="108737915"/>
<accession>A0A1W4WRR8</accession>
<gene>
    <name evidence="9 10" type="primary">LOC108737915</name>
</gene>
<organism evidence="8 10">
    <name type="scientific">Agrilus planipennis</name>
    <name type="common">Emerald ash borer</name>
    <name type="synonym">Agrilus marcopoli</name>
    <dbReference type="NCBI Taxonomy" id="224129"/>
    <lineage>
        <taxon>Eukaryota</taxon>
        <taxon>Metazoa</taxon>
        <taxon>Ecdysozoa</taxon>
        <taxon>Arthropoda</taxon>
        <taxon>Hexapoda</taxon>
        <taxon>Insecta</taxon>
        <taxon>Pterygota</taxon>
        <taxon>Neoptera</taxon>
        <taxon>Endopterygota</taxon>
        <taxon>Coleoptera</taxon>
        <taxon>Polyphaga</taxon>
        <taxon>Elateriformia</taxon>
        <taxon>Buprestoidea</taxon>
        <taxon>Buprestidae</taxon>
        <taxon>Agrilinae</taxon>
        <taxon>Agrilus</taxon>
    </lineage>
</organism>
<feature type="domain" description="NADP-dependent oxidoreductase" evidence="7">
    <location>
        <begin position="28"/>
        <end position="295"/>
    </location>
</feature>
<evidence type="ECO:0000313" key="9">
    <source>
        <dbReference type="RefSeq" id="XP_018326603.1"/>
    </source>
</evidence>
<evidence type="ECO:0000256" key="6">
    <source>
        <dbReference type="PIRSR" id="PIRSR000097-3"/>
    </source>
</evidence>
<dbReference type="Proteomes" id="UP000192223">
    <property type="component" value="Unplaced"/>
</dbReference>
<dbReference type="PANTHER" id="PTHR11732">
    <property type="entry name" value="ALDO/KETO REDUCTASE"/>
    <property type="match status" value="1"/>
</dbReference>
<evidence type="ECO:0000256" key="1">
    <source>
        <dbReference type="ARBA" id="ARBA00007905"/>
    </source>
</evidence>
<dbReference type="Gene3D" id="3.20.20.100">
    <property type="entry name" value="NADP-dependent oxidoreductase domain"/>
    <property type="match status" value="1"/>
</dbReference>
<dbReference type="InterPro" id="IPR020471">
    <property type="entry name" value="AKR"/>
</dbReference>
<evidence type="ECO:0000313" key="8">
    <source>
        <dbReference type="Proteomes" id="UP000192223"/>
    </source>
</evidence>
<evidence type="ECO:0000256" key="2">
    <source>
        <dbReference type="ARBA" id="ARBA00022857"/>
    </source>
</evidence>
<protein>
    <submittedName>
        <fullName evidence="9 10">Aldose reductase</fullName>
    </submittedName>
</protein>
<sequence>MVNPDVVPKVKLNNGVEIPILGYGTFDSKPGEVKQAVKDAIDAGYRHIDCAWAYRNEKEIGEAIKEKIDENVVKREDLFIVSKLWCTFHKPEAVEPALRESLNDLGVDYLDLYLMHQALDFKPGDNIFPIDENGQVIPGDADYVDTWKAMAECYKKGLVKSIGVSNFNRRQIERLLVMTKVVPVTNQVECHPYLSQKKLFEFCKSKGITITAHSTLGAPGSNYAKPNTPKVLEDAKIKAIAQKHNKTPAQVVLRWHIQRGIIAIPKSLNKNRINENIDIFDFQLTSDDIKQIDSMDCNGRMFALEWAKKHPYYPYNDEY</sequence>